<gene>
    <name evidence="1" type="ORF">E2R57_16260</name>
</gene>
<dbReference type="InterPro" id="IPR010982">
    <property type="entry name" value="Lambda_DNA-bd_dom_sf"/>
</dbReference>
<dbReference type="EMBL" id="SMZQ01000009">
    <property type="protein sequence ID" value="TDL34060.1"/>
    <property type="molecule type" value="Genomic_DNA"/>
</dbReference>
<accession>A0A4R5XR31</accession>
<evidence type="ECO:0000313" key="1">
    <source>
        <dbReference type="EMBL" id="TDL34060.1"/>
    </source>
</evidence>
<evidence type="ECO:0000313" key="2">
    <source>
        <dbReference type="Proteomes" id="UP000294621"/>
    </source>
</evidence>
<dbReference type="AlphaFoldDB" id="A0A4R5XR31"/>
<dbReference type="Gene3D" id="1.10.260.40">
    <property type="entry name" value="lambda repressor-like DNA-binding domains"/>
    <property type="match status" value="1"/>
</dbReference>
<sequence>MTDDAGEPRESPQTKLARKLSLLLDLYESQGRGPLSYREISESMAERGTPLSRSRWAYMRSGDSSLAMDQKLLQNLAEFFGVDRRYLLDDSAEVPDLVEAQIALLKSMREARVKNFAARQLQELSPETLAKLKEVIDKHARGDDGNS</sequence>
<organism evidence="1 2">
    <name type="scientific">Arthrobacter nitrophenolicus</name>
    <dbReference type="NCBI Taxonomy" id="683150"/>
    <lineage>
        <taxon>Bacteria</taxon>
        <taxon>Bacillati</taxon>
        <taxon>Actinomycetota</taxon>
        <taxon>Actinomycetes</taxon>
        <taxon>Micrococcales</taxon>
        <taxon>Micrococcaceae</taxon>
        <taxon>Arthrobacter</taxon>
    </lineage>
</organism>
<comment type="caution">
    <text evidence="1">The sequence shown here is derived from an EMBL/GenBank/DDBJ whole genome shotgun (WGS) entry which is preliminary data.</text>
</comment>
<evidence type="ECO:0008006" key="3">
    <source>
        <dbReference type="Google" id="ProtNLM"/>
    </source>
</evidence>
<reference evidence="1 2" key="1">
    <citation type="submission" date="2019-03" db="EMBL/GenBank/DDBJ databases">
        <title>Genome Sequencing and Assembly of Various Microbes Isolated from Partially Reclaimed Soil and Acid Mine Drainage (AMD) Site.</title>
        <authorList>
            <person name="Steinbock B."/>
            <person name="Bechtold R."/>
            <person name="Sevigny J.L."/>
            <person name="Thomas D."/>
            <person name="Cuthill L.R."/>
            <person name="Aveiro Johannsen E.J."/>
            <person name="Thomas K."/>
            <person name="Ghosh A."/>
        </authorList>
    </citation>
    <scope>NUCLEOTIDE SEQUENCE [LARGE SCALE GENOMIC DNA]</scope>
    <source>
        <strain evidence="1 2">S-A1</strain>
    </source>
</reference>
<proteinExistence type="predicted"/>
<name>A0A4R5XR31_9MICC</name>
<dbReference type="OrthoDB" id="3724431at2"/>
<protein>
    <recommendedName>
        <fullName evidence="3">XRE family transcriptional regulator</fullName>
    </recommendedName>
</protein>
<dbReference type="GO" id="GO:0003677">
    <property type="term" value="F:DNA binding"/>
    <property type="evidence" value="ECO:0007669"/>
    <property type="project" value="InterPro"/>
</dbReference>
<dbReference type="Proteomes" id="UP000294621">
    <property type="component" value="Unassembled WGS sequence"/>
</dbReference>